<comment type="caution">
    <text evidence="2">The sequence shown here is derived from an EMBL/GenBank/DDBJ whole genome shotgun (WGS) entry which is preliminary data.</text>
</comment>
<feature type="region of interest" description="Disordered" evidence="1">
    <location>
        <begin position="1"/>
        <end position="26"/>
    </location>
</feature>
<accession>A0A135UHB4</accession>
<name>A0A135UHB4_9PEZI</name>
<evidence type="ECO:0000256" key="1">
    <source>
        <dbReference type="SAM" id="MobiDB-lite"/>
    </source>
</evidence>
<protein>
    <submittedName>
        <fullName evidence="2">Uncharacterized protein</fullName>
    </submittedName>
</protein>
<gene>
    <name evidence="2" type="ORF">CSAL01_06431</name>
</gene>
<sequence>MMTHHSVTSEGPLRLNQQVEQKDQGSHTLRRLLSDHSNSQCQDPKDKIFGLIGLGVDGYDYPSPDYDKSLCQIWTETMELMNRHTMLDDNNELYIVCHASLVKFLLMGTRCTPIQQVLRPYAAEAETQLISLPYGFIHPGAFTLTGYILGSIQSLGPSVKDVAGDFGIVDEWSRKVQIKYEEDLGSACKQSNDLLGALLDEHTEGISQCCSNQLSLVSWEEKLEYFCPLLSFLSWFDRQKHKLIPVETPSHSDPSSHISTKDYGASGTLLYQLWTGHRSNQNPKWKMGIASCQAALGDVVYWVGGTKTASVVRPMVRLKSPNYGLVENVQLQVIWMKRNR</sequence>
<evidence type="ECO:0000313" key="2">
    <source>
        <dbReference type="EMBL" id="KXH59782.1"/>
    </source>
</evidence>
<evidence type="ECO:0000313" key="3">
    <source>
        <dbReference type="Proteomes" id="UP000070121"/>
    </source>
</evidence>
<dbReference type="Proteomes" id="UP000070121">
    <property type="component" value="Unassembled WGS sequence"/>
</dbReference>
<proteinExistence type="predicted"/>
<dbReference type="AlphaFoldDB" id="A0A135UHB4"/>
<dbReference type="OrthoDB" id="4850135at2759"/>
<dbReference type="STRING" id="1209931.A0A135UHB4"/>
<keyword evidence="3" id="KW-1185">Reference proteome</keyword>
<organism evidence="2 3">
    <name type="scientific">Colletotrichum salicis</name>
    <dbReference type="NCBI Taxonomy" id="1209931"/>
    <lineage>
        <taxon>Eukaryota</taxon>
        <taxon>Fungi</taxon>
        <taxon>Dikarya</taxon>
        <taxon>Ascomycota</taxon>
        <taxon>Pezizomycotina</taxon>
        <taxon>Sordariomycetes</taxon>
        <taxon>Hypocreomycetidae</taxon>
        <taxon>Glomerellales</taxon>
        <taxon>Glomerellaceae</taxon>
        <taxon>Colletotrichum</taxon>
        <taxon>Colletotrichum acutatum species complex</taxon>
    </lineage>
</organism>
<reference evidence="2 3" key="1">
    <citation type="submission" date="2014-02" db="EMBL/GenBank/DDBJ databases">
        <title>The genome sequence of Colletotrichum salicis CBS 607.94.</title>
        <authorList>
            <person name="Baroncelli R."/>
            <person name="Thon M.R."/>
        </authorList>
    </citation>
    <scope>NUCLEOTIDE SEQUENCE [LARGE SCALE GENOMIC DNA]</scope>
    <source>
        <strain evidence="2 3">CBS 607.94</strain>
    </source>
</reference>
<feature type="compositionally biased region" description="Polar residues" evidence="1">
    <location>
        <begin position="1"/>
        <end position="19"/>
    </location>
</feature>
<dbReference type="EMBL" id="JFFI01001459">
    <property type="protein sequence ID" value="KXH59782.1"/>
    <property type="molecule type" value="Genomic_DNA"/>
</dbReference>